<feature type="transmembrane region" description="Helical" evidence="10">
    <location>
        <begin position="30"/>
        <end position="48"/>
    </location>
</feature>
<dbReference type="PANTHER" id="PTHR30561:SF2">
    <property type="entry name" value="SPERMIDINE EXPORT PROTEIN MDTJ"/>
    <property type="match status" value="1"/>
</dbReference>
<dbReference type="SUPFAM" id="SSF103481">
    <property type="entry name" value="Multidrug resistance efflux transporter EmrE"/>
    <property type="match status" value="1"/>
</dbReference>
<keyword evidence="8 10" id="KW-0472">Membrane</keyword>
<evidence type="ECO:0000256" key="2">
    <source>
        <dbReference type="ARBA" id="ARBA00011358"/>
    </source>
</evidence>
<dbReference type="Proteomes" id="UP001156682">
    <property type="component" value="Unassembled WGS sequence"/>
</dbReference>
<sequence length="123" mass="13595">MYYWIMLALAVVAEVVSTIGMKFAATSSPLFGYLLMVVMISFSFYAFSRAVIRIPLAVSYAIWEGLGLFLIALSGVVFFGEYLSLNELLAVGVMMFGLMLVTFDKGPKDEQVAEQKVEQELAV</sequence>
<dbReference type="InterPro" id="IPR000390">
    <property type="entry name" value="Small_drug/metabolite_transptr"/>
</dbReference>
<proteinExistence type="inferred from homology"/>
<comment type="caution">
    <text evidence="11">The sequence shown here is derived from an EMBL/GenBank/DDBJ whole genome shotgun (WGS) entry which is preliminary data.</text>
</comment>
<dbReference type="InterPro" id="IPR045324">
    <property type="entry name" value="Small_multidrug_res"/>
</dbReference>
<dbReference type="Pfam" id="PF00893">
    <property type="entry name" value="Multi_Drug_Res"/>
    <property type="match status" value="1"/>
</dbReference>
<comment type="subcellular location">
    <subcellularLocation>
        <location evidence="1">Cell inner membrane</location>
        <topology evidence="1">Multi-pass membrane protein</topology>
    </subcellularLocation>
    <subcellularLocation>
        <location evidence="9">Cell membrane</location>
        <topology evidence="9">Multi-pass membrane protein</topology>
    </subcellularLocation>
</comment>
<evidence type="ECO:0000256" key="6">
    <source>
        <dbReference type="ARBA" id="ARBA00022692"/>
    </source>
</evidence>
<dbReference type="EMBL" id="BSOR01000016">
    <property type="protein sequence ID" value="GLR63612.1"/>
    <property type="molecule type" value="Genomic_DNA"/>
</dbReference>
<keyword evidence="12" id="KW-1185">Reference proteome</keyword>
<evidence type="ECO:0000256" key="5">
    <source>
        <dbReference type="ARBA" id="ARBA00022519"/>
    </source>
</evidence>
<feature type="transmembrane region" description="Helical" evidence="10">
    <location>
        <begin position="60"/>
        <end position="79"/>
    </location>
</feature>
<feature type="transmembrane region" description="Helical" evidence="10">
    <location>
        <begin position="85"/>
        <end position="103"/>
    </location>
</feature>
<evidence type="ECO:0000313" key="12">
    <source>
        <dbReference type="Proteomes" id="UP001156682"/>
    </source>
</evidence>
<dbReference type="Gene3D" id="1.10.3730.20">
    <property type="match status" value="1"/>
</dbReference>
<evidence type="ECO:0000256" key="9">
    <source>
        <dbReference type="RuleBase" id="RU003942"/>
    </source>
</evidence>
<dbReference type="RefSeq" id="WP_027849942.1">
    <property type="nucleotide sequence ID" value="NZ_BSOR01000016.1"/>
</dbReference>
<evidence type="ECO:0000256" key="1">
    <source>
        <dbReference type="ARBA" id="ARBA00004429"/>
    </source>
</evidence>
<comment type="similarity">
    <text evidence="9">Belongs to the drug/metabolite transporter (DMT) superfamily. Small multidrug resistance (SMR) (TC 2.A.7.1) family.</text>
</comment>
<dbReference type="PANTHER" id="PTHR30561">
    <property type="entry name" value="SMR FAMILY PROTON-DEPENDENT DRUG EFFLUX TRANSPORTER SUGE"/>
    <property type="match status" value="1"/>
</dbReference>
<evidence type="ECO:0000256" key="3">
    <source>
        <dbReference type="ARBA" id="ARBA00021112"/>
    </source>
</evidence>
<evidence type="ECO:0000313" key="11">
    <source>
        <dbReference type="EMBL" id="GLR63612.1"/>
    </source>
</evidence>
<accession>A0ABQ5ZX78</accession>
<keyword evidence="4" id="KW-1003">Cell membrane</keyword>
<name>A0ABQ5ZX78_9GAMM</name>
<keyword evidence="5" id="KW-0997">Cell inner membrane</keyword>
<keyword evidence="7 10" id="KW-1133">Transmembrane helix</keyword>
<comment type="subunit">
    <text evidence="2">Forms a complex with MdtI.</text>
</comment>
<protein>
    <recommendedName>
        <fullName evidence="3">Spermidine export protein MdtJ</fullName>
    </recommendedName>
</protein>
<keyword evidence="6 9" id="KW-0812">Transmembrane</keyword>
<evidence type="ECO:0000256" key="4">
    <source>
        <dbReference type="ARBA" id="ARBA00022475"/>
    </source>
</evidence>
<evidence type="ECO:0000256" key="8">
    <source>
        <dbReference type="ARBA" id="ARBA00023136"/>
    </source>
</evidence>
<gene>
    <name evidence="11" type="primary">mdtJ</name>
    <name evidence="11" type="ORF">GCM10007878_10470</name>
</gene>
<organism evidence="11 12">
    <name type="scientific">Marinospirillum insulare</name>
    <dbReference type="NCBI Taxonomy" id="217169"/>
    <lineage>
        <taxon>Bacteria</taxon>
        <taxon>Pseudomonadati</taxon>
        <taxon>Pseudomonadota</taxon>
        <taxon>Gammaproteobacteria</taxon>
        <taxon>Oceanospirillales</taxon>
        <taxon>Oceanospirillaceae</taxon>
        <taxon>Marinospirillum</taxon>
    </lineage>
</organism>
<reference evidence="12" key="1">
    <citation type="journal article" date="2019" name="Int. J. Syst. Evol. Microbiol.">
        <title>The Global Catalogue of Microorganisms (GCM) 10K type strain sequencing project: providing services to taxonomists for standard genome sequencing and annotation.</title>
        <authorList>
            <consortium name="The Broad Institute Genomics Platform"/>
            <consortium name="The Broad Institute Genome Sequencing Center for Infectious Disease"/>
            <person name="Wu L."/>
            <person name="Ma J."/>
        </authorList>
    </citation>
    <scope>NUCLEOTIDE SEQUENCE [LARGE SCALE GENOMIC DNA]</scope>
    <source>
        <strain evidence="12">NBRC 100033</strain>
    </source>
</reference>
<evidence type="ECO:0000256" key="7">
    <source>
        <dbReference type="ARBA" id="ARBA00022989"/>
    </source>
</evidence>
<evidence type="ECO:0000256" key="10">
    <source>
        <dbReference type="SAM" id="Phobius"/>
    </source>
</evidence>
<dbReference type="InterPro" id="IPR037185">
    <property type="entry name" value="EmrE-like"/>
</dbReference>